<feature type="domain" description="F-box" evidence="1">
    <location>
        <begin position="6"/>
        <end position="54"/>
    </location>
</feature>
<organism evidence="2 3">
    <name type="scientific">Trifolium medium</name>
    <dbReference type="NCBI Taxonomy" id="97028"/>
    <lineage>
        <taxon>Eukaryota</taxon>
        <taxon>Viridiplantae</taxon>
        <taxon>Streptophyta</taxon>
        <taxon>Embryophyta</taxon>
        <taxon>Tracheophyta</taxon>
        <taxon>Spermatophyta</taxon>
        <taxon>Magnoliopsida</taxon>
        <taxon>eudicotyledons</taxon>
        <taxon>Gunneridae</taxon>
        <taxon>Pentapetalae</taxon>
        <taxon>rosids</taxon>
        <taxon>fabids</taxon>
        <taxon>Fabales</taxon>
        <taxon>Fabaceae</taxon>
        <taxon>Papilionoideae</taxon>
        <taxon>50 kb inversion clade</taxon>
        <taxon>NPAAA clade</taxon>
        <taxon>Hologalegina</taxon>
        <taxon>IRL clade</taxon>
        <taxon>Trifolieae</taxon>
        <taxon>Trifolium</taxon>
    </lineage>
</organism>
<dbReference type="InterPro" id="IPR053781">
    <property type="entry name" value="F-box_AtFBL13-like"/>
</dbReference>
<evidence type="ECO:0000313" key="3">
    <source>
        <dbReference type="Proteomes" id="UP000265520"/>
    </source>
</evidence>
<dbReference type="PROSITE" id="PS50181">
    <property type="entry name" value="FBOX"/>
    <property type="match status" value="1"/>
</dbReference>
<dbReference type="PANTHER" id="PTHR31293:SF12">
    <property type="entry name" value="RNI-LIKE SUPERFAMILY PROTEIN"/>
    <property type="match status" value="1"/>
</dbReference>
<sequence length="155" mass="17850">MAEEEEDKISSLPDTILCHILSFLETKQSIATSVLSKKWKNLWLSVPSLYFKTTVKGITENFQFNDNVYTVLLSRDAAVKSFRLKLIYDYPQIRYLNGPINSITKWVNFVVQGGVECLDLRLRITGWVEEHYVPILPITVLTCRTLVVLKLFSYG</sequence>
<dbReference type="Proteomes" id="UP000265520">
    <property type="component" value="Unassembled WGS sequence"/>
</dbReference>
<keyword evidence="3" id="KW-1185">Reference proteome</keyword>
<evidence type="ECO:0000259" key="1">
    <source>
        <dbReference type="PROSITE" id="PS50181"/>
    </source>
</evidence>
<comment type="caution">
    <text evidence="2">The sequence shown here is derived from an EMBL/GenBank/DDBJ whole genome shotgun (WGS) entry which is preliminary data.</text>
</comment>
<accession>A0A392PT66</accession>
<dbReference type="InterPro" id="IPR001810">
    <property type="entry name" value="F-box_dom"/>
</dbReference>
<dbReference type="PANTHER" id="PTHR31293">
    <property type="entry name" value="RNI-LIKE SUPERFAMILY PROTEIN"/>
    <property type="match status" value="1"/>
</dbReference>
<proteinExistence type="predicted"/>
<dbReference type="InterPro" id="IPR036047">
    <property type="entry name" value="F-box-like_dom_sf"/>
</dbReference>
<evidence type="ECO:0000313" key="2">
    <source>
        <dbReference type="EMBL" id="MCI14689.1"/>
    </source>
</evidence>
<protein>
    <submittedName>
        <fullName evidence="2">F-box/LRR-repeat protein</fullName>
    </submittedName>
</protein>
<dbReference type="CDD" id="cd22160">
    <property type="entry name" value="F-box_AtFBL13-like"/>
    <property type="match status" value="1"/>
</dbReference>
<dbReference type="AlphaFoldDB" id="A0A392PT66"/>
<dbReference type="SMART" id="SM00256">
    <property type="entry name" value="FBOX"/>
    <property type="match status" value="1"/>
</dbReference>
<dbReference type="InterPro" id="IPR055294">
    <property type="entry name" value="FBL60-like"/>
</dbReference>
<reference evidence="2 3" key="1">
    <citation type="journal article" date="2018" name="Front. Plant Sci.">
        <title>Red Clover (Trifolium pratense) and Zigzag Clover (T. medium) - A Picture of Genomic Similarities and Differences.</title>
        <authorList>
            <person name="Dluhosova J."/>
            <person name="Istvanek J."/>
            <person name="Nedelnik J."/>
            <person name="Repkova J."/>
        </authorList>
    </citation>
    <scope>NUCLEOTIDE SEQUENCE [LARGE SCALE GENOMIC DNA]</scope>
    <source>
        <strain evidence="3">cv. 10/8</strain>
        <tissue evidence="2">Leaf</tissue>
    </source>
</reference>
<feature type="non-terminal residue" evidence="2">
    <location>
        <position position="155"/>
    </location>
</feature>
<dbReference type="EMBL" id="LXQA010093396">
    <property type="protein sequence ID" value="MCI14689.1"/>
    <property type="molecule type" value="Genomic_DNA"/>
</dbReference>
<dbReference type="Pfam" id="PF00646">
    <property type="entry name" value="F-box"/>
    <property type="match status" value="1"/>
</dbReference>
<dbReference type="Gene3D" id="1.20.1280.50">
    <property type="match status" value="1"/>
</dbReference>
<dbReference type="SUPFAM" id="SSF81383">
    <property type="entry name" value="F-box domain"/>
    <property type="match status" value="1"/>
</dbReference>
<name>A0A392PT66_9FABA</name>